<gene>
    <name evidence="14" type="primary">ORF27060</name>
</gene>
<dbReference type="SMART" id="SM00847">
    <property type="entry name" value="HA2"/>
    <property type="match status" value="1"/>
</dbReference>
<dbReference type="PANTHER" id="PTHR18934">
    <property type="entry name" value="ATP-DEPENDENT RNA HELICASE"/>
    <property type="match status" value="1"/>
</dbReference>
<evidence type="ECO:0000259" key="13">
    <source>
        <dbReference type="PROSITE" id="PS51194"/>
    </source>
</evidence>
<dbReference type="Gene3D" id="3.40.50.300">
    <property type="entry name" value="P-loop containing nucleotide triphosphate hydrolases"/>
    <property type="match status" value="2"/>
</dbReference>
<keyword evidence="3" id="KW-0963">Cytoplasm</keyword>
<dbReference type="InterPro" id="IPR014001">
    <property type="entry name" value="Helicase_ATP-bd"/>
</dbReference>
<dbReference type="PROSITE" id="PS51194">
    <property type="entry name" value="HELICASE_CTER"/>
    <property type="match status" value="1"/>
</dbReference>
<dbReference type="Pfam" id="PF26026">
    <property type="entry name" value="RNA_hel_CTD"/>
    <property type="match status" value="1"/>
</dbReference>
<accession>A0A0B6YJ59</accession>
<dbReference type="Pfam" id="PF00270">
    <property type="entry name" value="DEAD"/>
    <property type="match status" value="1"/>
</dbReference>
<dbReference type="FunFam" id="3.40.50.300:FF:000500">
    <property type="entry name" value="ATP-dependent RNA helicase DHX29"/>
    <property type="match status" value="1"/>
</dbReference>
<dbReference type="PANTHER" id="PTHR18934:SF264">
    <property type="entry name" value="ATP-DEPENDENT RNA HELICASE DHX29"/>
    <property type="match status" value="1"/>
</dbReference>
<organism evidence="14">
    <name type="scientific">Arion vulgaris</name>
    <dbReference type="NCBI Taxonomy" id="1028688"/>
    <lineage>
        <taxon>Eukaryota</taxon>
        <taxon>Metazoa</taxon>
        <taxon>Spiralia</taxon>
        <taxon>Lophotrochozoa</taxon>
        <taxon>Mollusca</taxon>
        <taxon>Gastropoda</taxon>
        <taxon>Heterobranchia</taxon>
        <taxon>Euthyneura</taxon>
        <taxon>Panpulmonata</taxon>
        <taxon>Eupulmonata</taxon>
        <taxon>Stylommatophora</taxon>
        <taxon>Helicina</taxon>
        <taxon>Arionoidea</taxon>
        <taxon>Arionidae</taxon>
        <taxon>Arion</taxon>
    </lineage>
</organism>
<dbReference type="InterPro" id="IPR059023">
    <property type="entry name" value="RNA_hel_CTD"/>
</dbReference>
<dbReference type="GO" id="GO:0003743">
    <property type="term" value="F:translation initiation factor activity"/>
    <property type="evidence" value="ECO:0007669"/>
    <property type="project" value="UniProtKB-KW"/>
</dbReference>
<dbReference type="FunFam" id="3.40.50.300:FF:000325">
    <property type="entry name" value="ATP-dependent RNA helicase DHX29"/>
    <property type="match status" value="1"/>
</dbReference>
<dbReference type="GO" id="GO:0016787">
    <property type="term" value="F:hydrolase activity"/>
    <property type="evidence" value="ECO:0007669"/>
    <property type="project" value="UniProtKB-KW"/>
</dbReference>
<keyword evidence="10" id="KW-0175">Coiled coil</keyword>
<evidence type="ECO:0000313" key="14">
    <source>
        <dbReference type="EMBL" id="CEK56199.1"/>
    </source>
</evidence>
<proteinExistence type="inferred from homology"/>
<keyword evidence="5" id="KW-0547">Nucleotide-binding</keyword>
<sequence>PVHQLLPPPYRNVWLEWADEEKKDKDDAKQKENKPRDQFIGKLIKKLSVDSSVTASKGSTTVPEVTANVDEEIEDEWESLADRNELAEIQVSKHKNRPRMNQRSGSSQLPRILHKNHSSHEFHELLKSRQQLPVFQYKDKVLAAVREHSVVVVAGETGSGKSTQVPQFILEDCVERGQDLVNIVCTQPRRISAISLATRVSHEMGEAAADTSESLVGYQIRFESCQGPNTRLLYCTTGVMLRRLQSTSDLSDISHLIIDEVHERTVQSDFLMIVVKNILTRRPDLKVILMSATLDSEKISAYFQHCPVINIPGRTFPVMEYYLEDVIEMTGYVVDDDSPYTINQRYLLQEETASVEVTQKGRQASKQNLTWTQEDISKIDRTNLAAETYSLRTRNAVTRLNLNKINLDLISEFLKHIESSPPFCDVEGAVLIFLPGLTDIQELYEILTTQRQFNNPLKYQIYALHSALSSHDQGQVFSVPPSGIRKIVIATNIAETGITIPDVVYVIDGGKAKENRYMEVSQMSALEEVFISKASCKQRAGRAGRVRDGFCFRLYTQEQFKDLRAYTTPEILRVPLEELCLSIMKCQYGKPHEFLNGALDPPQGLAVSRAMTLLRDVGACRVDESSLTPLGHHLATLPVNVRIGKMLLLGAIFGCLEQIAIIAAAMTEKSPFVVPLSKRSEAEAAKDTLAVAYSDHITLYKAYHGWCKARHESRTVENSYISKNFLKRSTLLDIENVKSDLVRLVKGIGFDNRLGDTKFESSSHVLPSPGQVLSISTVEAKTDDLDATNISMIKAILTAGLYPQVGQVVTQPSVDITLKSVCMVETPQGIAQVHPFSVNKNLSLTNSWLVYHEKIRLTRVYIRDTTVVSPYALLLFGGAIDVQHIQRVVSLDDWIRFKAVAKTGVIFKEIREMLNDMLERKLREPSLNISGSHLISLLKELIRSEKTR</sequence>
<name>A0A0B6YJ59_9EUPU</name>
<dbReference type="Gene3D" id="1.20.120.1080">
    <property type="match status" value="1"/>
</dbReference>
<dbReference type="SMART" id="SM00490">
    <property type="entry name" value="HELICc"/>
    <property type="match status" value="1"/>
</dbReference>
<evidence type="ECO:0000256" key="2">
    <source>
        <dbReference type="ARBA" id="ARBA00012552"/>
    </source>
</evidence>
<evidence type="ECO:0000256" key="11">
    <source>
        <dbReference type="ARBA" id="ARBA00047984"/>
    </source>
</evidence>
<dbReference type="GO" id="GO:0003723">
    <property type="term" value="F:RNA binding"/>
    <property type="evidence" value="ECO:0007669"/>
    <property type="project" value="TreeGrafter"/>
</dbReference>
<dbReference type="SMART" id="SM00487">
    <property type="entry name" value="DEXDc"/>
    <property type="match status" value="1"/>
</dbReference>
<evidence type="ECO:0000256" key="8">
    <source>
        <dbReference type="ARBA" id="ARBA00022840"/>
    </source>
</evidence>
<keyword evidence="8" id="KW-0067">ATP-binding</keyword>
<evidence type="ECO:0000256" key="5">
    <source>
        <dbReference type="ARBA" id="ARBA00022741"/>
    </source>
</evidence>
<keyword evidence="9" id="KW-0648">Protein biosynthesis</keyword>
<evidence type="ECO:0000256" key="6">
    <source>
        <dbReference type="ARBA" id="ARBA00022801"/>
    </source>
</evidence>
<feature type="domain" description="Helicase C-terminal" evidence="13">
    <location>
        <begin position="409"/>
        <end position="587"/>
    </location>
</feature>
<reference evidence="14" key="1">
    <citation type="submission" date="2014-12" db="EMBL/GenBank/DDBJ databases">
        <title>Insight into the proteome of Arion vulgaris.</title>
        <authorList>
            <person name="Aradska J."/>
            <person name="Bulat T."/>
            <person name="Smidak R."/>
            <person name="Sarate P."/>
            <person name="Gangsoo J."/>
            <person name="Sialana F."/>
            <person name="Bilban M."/>
            <person name="Lubec G."/>
        </authorList>
    </citation>
    <scope>NUCLEOTIDE SEQUENCE</scope>
    <source>
        <tissue evidence="14">Skin</tissue>
    </source>
</reference>
<dbReference type="EMBL" id="HACG01009334">
    <property type="protein sequence ID" value="CEK56199.1"/>
    <property type="molecule type" value="Transcribed_RNA"/>
</dbReference>
<dbReference type="GO" id="GO:0005524">
    <property type="term" value="F:ATP binding"/>
    <property type="evidence" value="ECO:0007669"/>
    <property type="project" value="UniProtKB-KW"/>
</dbReference>
<evidence type="ECO:0000256" key="3">
    <source>
        <dbReference type="ARBA" id="ARBA00022490"/>
    </source>
</evidence>
<protein>
    <recommendedName>
        <fullName evidence="2">RNA helicase</fullName>
        <ecNumber evidence="2">3.6.4.13</ecNumber>
    </recommendedName>
</protein>
<dbReference type="PROSITE" id="PS51192">
    <property type="entry name" value="HELICASE_ATP_BIND_1"/>
    <property type="match status" value="1"/>
</dbReference>
<dbReference type="InterPro" id="IPR011545">
    <property type="entry name" value="DEAD/DEAH_box_helicase_dom"/>
</dbReference>
<comment type="catalytic activity">
    <reaction evidence="11">
        <text>ATP + H2O = ADP + phosphate + H(+)</text>
        <dbReference type="Rhea" id="RHEA:13065"/>
        <dbReference type="ChEBI" id="CHEBI:15377"/>
        <dbReference type="ChEBI" id="CHEBI:15378"/>
        <dbReference type="ChEBI" id="CHEBI:30616"/>
        <dbReference type="ChEBI" id="CHEBI:43474"/>
        <dbReference type="ChEBI" id="CHEBI:456216"/>
        <dbReference type="EC" id="3.6.4.13"/>
    </reaction>
</comment>
<dbReference type="GO" id="GO:0003724">
    <property type="term" value="F:RNA helicase activity"/>
    <property type="evidence" value="ECO:0007669"/>
    <property type="project" value="UniProtKB-EC"/>
</dbReference>
<dbReference type="AlphaFoldDB" id="A0A0B6YJ59"/>
<feature type="domain" description="Helicase ATP-binding" evidence="12">
    <location>
        <begin position="142"/>
        <end position="312"/>
    </location>
</feature>
<dbReference type="Pfam" id="PF00271">
    <property type="entry name" value="Helicase_C"/>
    <property type="match status" value="1"/>
</dbReference>
<evidence type="ECO:0000256" key="4">
    <source>
        <dbReference type="ARBA" id="ARBA00022540"/>
    </source>
</evidence>
<keyword evidence="7" id="KW-0347">Helicase</keyword>
<dbReference type="InterPro" id="IPR001650">
    <property type="entry name" value="Helicase_C-like"/>
</dbReference>
<dbReference type="EC" id="3.6.4.13" evidence="2"/>
<dbReference type="PROSITE" id="PS00690">
    <property type="entry name" value="DEAH_ATP_HELICASE"/>
    <property type="match status" value="1"/>
</dbReference>
<dbReference type="CDD" id="cd18791">
    <property type="entry name" value="SF2_C_RHA"/>
    <property type="match status" value="1"/>
</dbReference>
<dbReference type="SUPFAM" id="SSF52540">
    <property type="entry name" value="P-loop containing nucleoside triphosphate hydrolases"/>
    <property type="match status" value="1"/>
</dbReference>
<dbReference type="FunFam" id="1.20.120.1080:FF:000002">
    <property type="entry name" value="Putative ATP-dependent RNA helicase DHX36"/>
    <property type="match status" value="1"/>
</dbReference>
<feature type="non-terminal residue" evidence="14">
    <location>
        <position position="1"/>
    </location>
</feature>
<dbReference type="Pfam" id="PF07717">
    <property type="entry name" value="OB_NTP_bind"/>
    <property type="match status" value="1"/>
</dbReference>
<evidence type="ECO:0000256" key="9">
    <source>
        <dbReference type="ARBA" id="ARBA00022917"/>
    </source>
</evidence>
<dbReference type="InterPro" id="IPR011709">
    <property type="entry name" value="DEAD-box_helicase_OB_fold"/>
</dbReference>
<evidence type="ECO:0000259" key="12">
    <source>
        <dbReference type="PROSITE" id="PS51192"/>
    </source>
</evidence>
<evidence type="ECO:0000256" key="7">
    <source>
        <dbReference type="ARBA" id="ARBA00022806"/>
    </source>
</evidence>
<keyword evidence="6" id="KW-0378">Hydrolase</keyword>
<evidence type="ECO:0000256" key="1">
    <source>
        <dbReference type="ARBA" id="ARBA00008792"/>
    </source>
</evidence>
<dbReference type="InterPro" id="IPR002464">
    <property type="entry name" value="DNA/RNA_helicase_DEAH_CS"/>
</dbReference>
<dbReference type="CDD" id="cd17917">
    <property type="entry name" value="DEXHc_RHA-like"/>
    <property type="match status" value="1"/>
</dbReference>
<keyword evidence="4" id="KW-0396">Initiation factor</keyword>
<dbReference type="InterPro" id="IPR007502">
    <property type="entry name" value="Helicase-assoc_dom"/>
</dbReference>
<comment type="similarity">
    <text evidence="1">Belongs to the DEAD box helicase family. DEAH subfamily.</text>
</comment>
<evidence type="ECO:0000256" key="10">
    <source>
        <dbReference type="ARBA" id="ARBA00023054"/>
    </source>
</evidence>
<dbReference type="Pfam" id="PF21010">
    <property type="entry name" value="HA2_C"/>
    <property type="match status" value="1"/>
</dbReference>
<dbReference type="InterPro" id="IPR027417">
    <property type="entry name" value="P-loop_NTPase"/>
</dbReference>